<dbReference type="Proteomes" id="UP000236182">
    <property type="component" value="Unassembled WGS sequence"/>
</dbReference>
<evidence type="ECO:0000313" key="1">
    <source>
        <dbReference type="EMBL" id="PWN62297.1"/>
    </source>
</evidence>
<evidence type="ECO:0008006" key="3">
    <source>
        <dbReference type="Google" id="ProtNLM"/>
    </source>
</evidence>
<dbReference type="EMBL" id="PPEI02000005">
    <property type="protein sequence ID" value="PWN62297.1"/>
    <property type="molecule type" value="Genomic_DNA"/>
</dbReference>
<dbReference type="AlphaFoldDB" id="A0A316WM09"/>
<name>A0A316WM09_9FLAO</name>
<dbReference type="RefSeq" id="WP_109623128.1">
    <property type="nucleotide sequence ID" value="NZ_PPEI02000005.1"/>
</dbReference>
<organism evidence="1 2">
    <name type="scientific">Chryseobacterium oncorhynchi</name>
    <dbReference type="NCBI Taxonomy" id="741074"/>
    <lineage>
        <taxon>Bacteria</taxon>
        <taxon>Pseudomonadati</taxon>
        <taxon>Bacteroidota</taxon>
        <taxon>Flavobacteriia</taxon>
        <taxon>Flavobacteriales</taxon>
        <taxon>Weeksellaceae</taxon>
        <taxon>Chryseobacterium group</taxon>
        <taxon>Chryseobacterium</taxon>
    </lineage>
</organism>
<evidence type="ECO:0000313" key="2">
    <source>
        <dbReference type="Proteomes" id="UP000236182"/>
    </source>
</evidence>
<sequence>MDFNQFHKNILNDVRIELMDEFDRNFQRKAFFDKKWPSTKLINRKGSMMARSNNLRRGYRAKIEGEKIAFSNSLPYASIQNEGGQIKVTAQMKKYFWAMFYRSTGQIKRKKTGAISQSRNNKQVSIEAQQWKALALMPIGKKIKIPSRRVIGPHPKIKVVIEKIVDKNINDLNNYLKNNLKQ</sequence>
<reference evidence="1" key="1">
    <citation type="submission" date="2018-04" db="EMBL/GenBank/DDBJ databases">
        <title>Draft Genome Sequences of Chryseobacterium lactis NCTC11390T isolated from milk, Chryseobacterium oncorhynchi 701B-08T from rainbow trout, and Chryseobacterium viscerum 687B-08T from diseased fish.</title>
        <authorList>
            <person name="Jeong J.-J."/>
            <person name="Lee Y.J."/>
            <person name="Pathiraja D."/>
            <person name="Park B."/>
            <person name="Choi I.-G."/>
            <person name="Kim K.D."/>
        </authorList>
    </citation>
    <scope>NUCLEOTIDE SEQUENCE [LARGE SCALE GENOMIC DNA]</scope>
    <source>
        <strain evidence="1">701B-08</strain>
    </source>
</reference>
<dbReference type="OrthoDB" id="964176at2"/>
<keyword evidence="2" id="KW-1185">Reference proteome</keyword>
<proteinExistence type="predicted"/>
<protein>
    <recommendedName>
        <fullName evidence="3">Phage morphogenesis protein</fullName>
    </recommendedName>
</protein>
<comment type="caution">
    <text evidence="1">The sequence shown here is derived from an EMBL/GenBank/DDBJ whole genome shotgun (WGS) entry which is preliminary data.</text>
</comment>
<accession>A0A316WM09</accession>
<gene>
    <name evidence="1" type="ORF">C1638_017545</name>
</gene>